<name>A0A3P7LIE3_DIBLA</name>
<dbReference type="PANTHER" id="PTHR46785:SF1">
    <property type="entry name" value="VON WILLEBRAND FACTOR A DOMAIN-CONTAINING PROTEIN 3B"/>
    <property type="match status" value="1"/>
</dbReference>
<proteinExistence type="predicted"/>
<gene>
    <name evidence="1" type="ORF">DILT_LOCUS7498</name>
</gene>
<dbReference type="AlphaFoldDB" id="A0A3P7LIE3"/>
<evidence type="ECO:0000313" key="2">
    <source>
        <dbReference type="Proteomes" id="UP000281553"/>
    </source>
</evidence>
<dbReference type="OrthoDB" id="10021393at2759"/>
<organism evidence="1 2">
    <name type="scientific">Dibothriocephalus latus</name>
    <name type="common">Fish tapeworm</name>
    <name type="synonym">Diphyllobothrium latum</name>
    <dbReference type="NCBI Taxonomy" id="60516"/>
    <lineage>
        <taxon>Eukaryota</taxon>
        <taxon>Metazoa</taxon>
        <taxon>Spiralia</taxon>
        <taxon>Lophotrochozoa</taxon>
        <taxon>Platyhelminthes</taxon>
        <taxon>Cestoda</taxon>
        <taxon>Eucestoda</taxon>
        <taxon>Diphyllobothriidea</taxon>
        <taxon>Diphyllobothriidae</taxon>
        <taxon>Dibothriocephalus</taxon>
    </lineage>
</organism>
<reference evidence="1 2" key="1">
    <citation type="submission" date="2018-11" db="EMBL/GenBank/DDBJ databases">
        <authorList>
            <consortium name="Pathogen Informatics"/>
        </authorList>
    </citation>
    <scope>NUCLEOTIDE SEQUENCE [LARGE SCALE GENOMIC DNA]</scope>
</reference>
<keyword evidence="2" id="KW-1185">Reference proteome</keyword>
<dbReference type="Proteomes" id="UP000281553">
    <property type="component" value="Unassembled WGS sequence"/>
</dbReference>
<accession>A0A3P7LIE3</accession>
<sequence>MYAVAENTCLDRYQNSRQKISSRFHAYVEPSISQQQLTPTSPASLGYIVSDDSRLIVEEMEKARNSLALIQSIIALRSSHSHVGEVRSQKRPPSEPFGWHSRKLTEAWLARFGVVAQKLTVEDVLPALSFQHCDGFVRLPSAPTCSPLECGAVISPKYVSAVYCQDFVHIWWRDGRLFHTQVSPLDYRRYQNRMRICLGRIRRRIRRLEMDPLGSFSVKLQDQVRC</sequence>
<evidence type="ECO:0000313" key="1">
    <source>
        <dbReference type="EMBL" id="VDN11667.1"/>
    </source>
</evidence>
<protein>
    <submittedName>
        <fullName evidence="1">Uncharacterized protein</fullName>
    </submittedName>
</protein>
<dbReference type="EMBL" id="UYRU01051988">
    <property type="protein sequence ID" value="VDN11667.1"/>
    <property type="molecule type" value="Genomic_DNA"/>
</dbReference>
<dbReference type="PANTHER" id="PTHR46785">
    <property type="entry name" value="VON WILLEBRAND FACTOR A DOMAIN-CONTAINING PROTEIN 3B"/>
    <property type="match status" value="1"/>
</dbReference>